<gene>
    <name evidence="2" type="ORF">CLOSAC_33510</name>
</gene>
<dbReference type="Pfam" id="PF13349">
    <property type="entry name" value="DUF4097"/>
    <property type="match status" value="1"/>
</dbReference>
<accession>A0A1S8MYB4</accession>
<evidence type="ECO:0000259" key="1">
    <source>
        <dbReference type="Pfam" id="PF13349"/>
    </source>
</evidence>
<proteinExistence type="predicted"/>
<dbReference type="Proteomes" id="UP000191154">
    <property type="component" value="Unassembled WGS sequence"/>
</dbReference>
<sequence length="267" mass="28534">MKKILFLAISGILVILFIGCGINFKDRSNANNNGSKNSGNSNFVNQNLAVDNVTDIDIQLCASKVSVSSYDGDEIKITGELSQKSKGIDINRNNNKVEVVEKGYEFFDSKIGSEDNGSNLEILVPSKIKEHFSFNQGAGEADIKGIIVKNMDIKGGAGKLKCENIKFDKLNLNSSVGEVDLNLDQKCGDIVINGGVGELNLNMAEVGGNLIYKGDVGKSNITIPKNSPVKFITSNGVGKCDINAKTSGEDLYTFDLTVGVGSITVQN</sequence>
<feature type="domain" description="DUF4097" evidence="1">
    <location>
        <begin position="54"/>
        <end position="224"/>
    </location>
</feature>
<dbReference type="AlphaFoldDB" id="A0A1S8MYB4"/>
<evidence type="ECO:0000313" key="3">
    <source>
        <dbReference type="Proteomes" id="UP000191154"/>
    </source>
</evidence>
<organism evidence="2 3">
    <name type="scientific">Clostridium saccharobutylicum</name>
    <dbReference type="NCBI Taxonomy" id="169679"/>
    <lineage>
        <taxon>Bacteria</taxon>
        <taxon>Bacillati</taxon>
        <taxon>Bacillota</taxon>
        <taxon>Clostridia</taxon>
        <taxon>Eubacteriales</taxon>
        <taxon>Clostridiaceae</taxon>
        <taxon>Clostridium</taxon>
    </lineage>
</organism>
<dbReference type="STRING" id="169679.CSACC_25610"/>
<dbReference type="PROSITE" id="PS51257">
    <property type="entry name" value="PROKAR_LIPOPROTEIN"/>
    <property type="match status" value="1"/>
</dbReference>
<dbReference type="InterPro" id="IPR025164">
    <property type="entry name" value="Toastrack_DUF4097"/>
</dbReference>
<reference evidence="2 3" key="1">
    <citation type="submission" date="2016-05" db="EMBL/GenBank/DDBJ databases">
        <title>Microbial solvent formation.</title>
        <authorList>
            <person name="Poehlein A."/>
            <person name="Montoya Solano J.D."/>
            <person name="Flitsch S."/>
            <person name="Krabben P."/>
            <person name="Duerre P."/>
            <person name="Daniel R."/>
        </authorList>
    </citation>
    <scope>NUCLEOTIDE SEQUENCE [LARGE SCALE GENOMIC DNA]</scope>
    <source>
        <strain evidence="2 3">L1-8</strain>
    </source>
</reference>
<evidence type="ECO:0000313" key="2">
    <source>
        <dbReference type="EMBL" id="OOM09071.1"/>
    </source>
</evidence>
<name>A0A1S8MYB4_CLOSA</name>
<comment type="caution">
    <text evidence="2">The sequence shown here is derived from an EMBL/GenBank/DDBJ whole genome shotgun (WGS) entry which is preliminary data.</text>
</comment>
<dbReference type="RefSeq" id="WP_077866419.1">
    <property type="nucleotide sequence ID" value="NZ_LZYZ01000007.1"/>
</dbReference>
<protein>
    <recommendedName>
        <fullName evidence="1">DUF4097 domain-containing protein</fullName>
    </recommendedName>
</protein>
<dbReference type="EMBL" id="LZYZ01000007">
    <property type="protein sequence ID" value="OOM09071.1"/>
    <property type="molecule type" value="Genomic_DNA"/>
</dbReference>